<dbReference type="InterPro" id="IPR006689">
    <property type="entry name" value="Small_GTPase_ARF/SAR"/>
</dbReference>
<reference evidence="7" key="1">
    <citation type="submission" date="2019-06" db="EMBL/GenBank/DDBJ databases">
        <authorList>
            <person name="Zheng W."/>
        </authorList>
    </citation>
    <scope>NUCLEOTIDE SEQUENCE</scope>
    <source>
        <strain evidence="7">QDHG01</strain>
    </source>
</reference>
<feature type="chain" id="PRO_5035236827" evidence="6">
    <location>
        <begin position="28"/>
        <end position="272"/>
    </location>
</feature>
<evidence type="ECO:0000256" key="4">
    <source>
        <dbReference type="PIRSR" id="PIRSR606689-2"/>
    </source>
</evidence>
<dbReference type="PROSITE" id="PS51417">
    <property type="entry name" value="ARF"/>
    <property type="match status" value="1"/>
</dbReference>
<feature type="binding site" evidence="4">
    <location>
        <position position="42"/>
    </location>
    <ligand>
        <name>Mg(2+)</name>
        <dbReference type="ChEBI" id="CHEBI:18420"/>
    </ligand>
</feature>
<dbReference type="SUPFAM" id="SSF52540">
    <property type="entry name" value="P-loop containing nucleoside triphosphate hydrolases"/>
    <property type="match status" value="1"/>
</dbReference>
<evidence type="ECO:0000256" key="2">
    <source>
        <dbReference type="ARBA" id="ARBA00023134"/>
    </source>
</evidence>
<organism evidence="7 8">
    <name type="scientific">Halteria grandinella</name>
    <dbReference type="NCBI Taxonomy" id="5974"/>
    <lineage>
        <taxon>Eukaryota</taxon>
        <taxon>Sar</taxon>
        <taxon>Alveolata</taxon>
        <taxon>Ciliophora</taxon>
        <taxon>Intramacronucleata</taxon>
        <taxon>Spirotrichea</taxon>
        <taxon>Stichotrichia</taxon>
        <taxon>Sporadotrichida</taxon>
        <taxon>Halteriidae</taxon>
        <taxon>Halteria</taxon>
    </lineage>
</organism>
<protein>
    <submittedName>
        <fullName evidence="7">Uncharacterized protein</fullName>
    </submittedName>
</protein>
<proteinExistence type="predicted"/>
<dbReference type="InterPro" id="IPR024156">
    <property type="entry name" value="Small_GTPase_ARF"/>
</dbReference>
<dbReference type="AlphaFoldDB" id="A0A8J8NBZ2"/>
<dbReference type="GO" id="GO:0046872">
    <property type="term" value="F:metal ion binding"/>
    <property type="evidence" value="ECO:0007669"/>
    <property type="project" value="UniProtKB-KW"/>
</dbReference>
<feature type="compositionally biased region" description="Basic and acidic residues" evidence="5">
    <location>
        <begin position="163"/>
        <end position="180"/>
    </location>
</feature>
<dbReference type="Pfam" id="PF00025">
    <property type="entry name" value="Arf"/>
    <property type="match status" value="1"/>
</dbReference>
<dbReference type="OrthoDB" id="10505050at2759"/>
<feature type="binding site" evidence="3">
    <location>
        <begin position="35"/>
        <end position="42"/>
    </location>
    <ligand>
        <name>GTP</name>
        <dbReference type="ChEBI" id="CHEBI:37565"/>
    </ligand>
</feature>
<gene>
    <name evidence="7" type="ORF">FGO68_gene15944</name>
</gene>
<evidence type="ECO:0000313" key="7">
    <source>
        <dbReference type="EMBL" id="TNV72181.1"/>
    </source>
</evidence>
<keyword evidence="8" id="KW-1185">Reference proteome</keyword>
<dbReference type="Gene3D" id="3.40.50.300">
    <property type="entry name" value="P-loop containing nucleotide triphosphate hydrolases"/>
    <property type="match status" value="1"/>
</dbReference>
<evidence type="ECO:0000313" key="8">
    <source>
        <dbReference type="Proteomes" id="UP000785679"/>
    </source>
</evidence>
<keyword evidence="1 3" id="KW-0547">Nucleotide-binding</keyword>
<keyword evidence="4" id="KW-0479">Metal-binding</keyword>
<feature type="signal peptide" evidence="6">
    <location>
        <begin position="1"/>
        <end position="27"/>
    </location>
</feature>
<feature type="region of interest" description="Disordered" evidence="5">
    <location>
        <begin position="252"/>
        <end position="272"/>
    </location>
</feature>
<comment type="caution">
    <text evidence="7">The sequence shown here is derived from an EMBL/GenBank/DDBJ whole genome shotgun (WGS) entry which is preliminary data.</text>
</comment>
<dbReference type="InterPro" id="IPR027417">
    <property type="entry name" value="P-loop_NTPase"/>
</dbReference>
<name>A0A8J8NBZ2_HALGN</name>
<evidence type="ECO:0000256" key="3">
    <source>
        <dbReference type="PIRSR" id="PIRSR606689-1"/>
    </source>
</evidence>
<feature type="region of interest" description="Disordered" evidence="5">
    <location>
        <begin position="159"/>
        <end position="182"/>
    </location>
</feature>
<accession>A0A8J8NBZ2</accession>
<feature type="binding site" evidence="3">
    <location>
        <position position="86"/>
    </location>
    <ligand>
        <name>GTP</name>
        <dbReference type="ChEBI" id="CHEBI:37565"/>
    </ligand>
</feature>
<keyword evidence="6" id="KW-0732">Signal</keyword>
<keyword evidence="4" id="KW-0460">Magnesium</keyword>
<dbReference type="GO" id="GO:0003924">
    <property type="term" value="F:GTPase activity"/>
    <property type="evidence" value="ECO:0007669"/>
    <property type="project" value="InterPro"/>
</dbReference>
<sequence length="272" mass="30536">MIIIRLLSFYQIIKLIIMGNLLLQADSEKHVLLLGLEKAGKTHLLYTRLVGEGGMHTTKNLGATLGYNFEQVSETHANLNVWDIGGDATLRKATWKQLYLKNVAASAIIYVVNISEEMERLKESRETLIKLVNEPIVAGGDCNILALVYNNKPNLVALDEEDHGGKTEQKQSKPDKKDAPKSAGILIKRDPYQYNECALNQDQLDKFFGLHKSDFKNSLPVRQSFLINVGDQGQCERVFQWVASRVMQQQQVKEEESGGSGEGRMAAMFKKK</sequence>
<evidence type="ECO:0000256" key="6">
    <source>
        <dbReference type="SAM" id="SignalP"/>
    </source>
</evidence>
<keyword evidence="2 3" id="KW-0342">GTP-binding</keyword>
<dbReference type="PANTHER" id="PTHR11711">
    <property type="entry name" value="ADP RIBOSYLATION FACTOR-RELATED"/>
    <property type="match status" value="1"/>
</dbReference>
<feature type="binding site" evidence="4">
    <location>
        <position position="64"/>
    </location>
    <ligand>
        <name>Mg(2+)</name>
        <dbReference type="ChEBI" id="CHEBI:18420"/>
    </ligand>
</feature>
<dbReference type="GO" id="GO:0005525">
    <property type="term" value="F:GTP binding"/>
    <property type="evidence" value="ECO:0007669"/>
    <property type="project" value="UniProtKB-KW"/>
</dbReference>
<dbReference type="EMBL" id="RRYP01023739">
    <property type="protein sequence ID" value="TNV72181.1"/>
    <property type="molecule type" value="Genomic_DNA"/>
</dbReference>
<dbReference type="Proteomes" id="UP000785679">
    <property type="component" value="Unassembled WGS sequence"/>
</dbReference>
<evidence type="ECO:0000256" key="5">
    <source>
        <dbReference type="SAM" id="MobiDB-lite"/>
    </source>
</evidence>
<evidence type="ECO:0000256" key="1">
    <source>
        <dbReference type="ARBA" id="ARBA00022741"/>
    </source>
</evidence>
<dbReference type="SMART" id="SM00177">
    <property type="entry name" value="ARF"/>
    <property type="match status" value="1"/>
</dbReference>